<dbReference type="Pfam" id="PF00248">
    <property type="entry name" value="Aldo_ket_red"/>
    <property type="match status" value="1"/>
</dbReference>
<comment type="catalytic activity">
    <reaction evidence="4">
        <text>hydroxyacetone + NADP(+) = methylglyoxal + NADPH + H(+)</text>
        <dbReference type="Rhea" id="RHEA:27986"/>
        <dbReference type="ChEBI" id="CHEBI:15378"/>
        <dbReference type="ChEBI" id="CHEBI:17158"/>
        <dbReference type="ChEBI" id="CHEBI:27957"/>
        <dbReference type="ChEBI" id="CHEBI:57783"/>
        <dbReference type="ChEBI" id="CHEBI:58349"/>
    </reaction>
</comment>
<name>B4EJV4_BURCJ</name>
<dbReference type="InterPro" id="IPR023210">
    <property type="entry name" value="NADP_OxRdtase_dom"/>
</dbReference>
<accession>B4EJV4</accession>
<dbReference type="PROSITE" id="PS00798">
    <property type="entry name" value="ALDOKETO_REDUCTASE_1"/>
    <property type="match status" value="1"/>
</dbReference>
<gene>
    <name evidence="9" type="primary">dkgB</name>
    <name evidence="9" type="ORF">BCAM2605</name>
</gene>
<evidence type="ECO:0000256" key="4">
    <source>
        <dbReference type="ARBA" id="ARBA00049445"/>
    </source>
</evidence>
<evidence type="ECO:0000256" key="2">
    <source>
        <dbReference type="ARBA" id="ARBA00022857"/>
    </source>
</evidence>
<dbReference type="PRINTS" id="PR00069">
    <property type="entry name" value="ALDKETRDTASE"/>
</dbReference>
<dbReference type="GO" id="GO:0051596">
    <property type="term" value="P:methylglyoxal catabolic process"/>
    <property type="evidence" value="ECO:0007669"/>
    <property type="project" value="TreeGrafter"/>
</dbReference>
<feature type="active site" description="Proton donor" evidence="5">
    <location>
        <position position="41"/>
    </location>
</feature>
<organism evidence="9 10">
    <name type="scientific">Burkholderia cenocepacia (strain ATCC BAA-245 / DSM 16553 / LMG 16656 / NCTC 13227 / J2315 / CF5610)</name>
    <name type="common">Burkholderia cepacia (strain J2315)</name>
    <dbReference type="NCBI Taxonomy" id="216591"/>
    <lineage>
        <taxon>Bacteria</taxon>
        <taxon>Pseudomonadati</taxon>
        <taxon>Pseudomonadota</taxon>
        <taxon>Betaproteobacteria</taxon>
        <taxon>Burkholderiales</taxon>
        <taxon>Burkholderiaceae</taxon>
        <taxon>Burkholderia</taxon>
        <taxon>Burkholderia cepacia complex</taxon>
    </lineage>
</organism>
<dbReference type="KEGG" id="bcj:BCAM2605"/>
<reference evidence="9 10" key="1">
    <citation type="journal article" date="2009" name="J. Bacteriol.">
        <title>The genome of Burkholderia cenocepacia J2315, an epidemic pathogen of cystic fibrosis patients.</title>
        <authorList>
            <person name="Holden M.T."/>
            <person name="Seth-Smith H.M."/>
            <person name="Crossman L.C."/>
            <person name="Sebaihia M."/>
            <person name="Bentley S.D."/>
            <person name="Cerdeno-Tarraga A.M."/>
            <person name="Thomson N.R."/>
            <person name="Bason N."/>
            <person name="Quail M.A."/>
            <person name="Sharp S."/>
            <person name="Cherevach I."/>
            <person name="Churcher C."/>
            <person name="Goodhead I."/>
            <person name="Hauser H."/>
            <person name="Holroyd N."/>
            <person name="Mungall K."/>
            <person name="Scott P."/>
            <person name="Walker D."/>
            <person name="White B."/>
            <person name="Rose H."/>
            <person name="Iversen P."/>
            <person name="Mil-Homens D."/>
            <person name="Rocha E.P."/>
            <person name="Fialho A.M."/>
            <person name="Baldwin A."/>
            <person name="Dowson C."/>
            <person name="Barrell B.G."/>
            <person name="Govan J.R."/>
            <person name="Vandamme P."/>
            <person name="Hart C.A."/>
            <person name="Mahenthiralingam E."/>
            <person name="Parkhill J."/>
        </authorList>
    </citation>
    <scope>NUCLEOTIDE SEQUENCE [LARGE SCALE GENOMIC DNA]</scope>
    <source>
        <strain evidence="10">ATCC BAA-245 / DSM 16553 / LMG 16656 / NCTC 13227 / J2315 / CF5610</strain>
    </source>
</reference>
<evidence type="ECO:0000256" key="7">
    <source>
        <dbReference type="PIRSR" id="PIRSR000097-3"/>
    </source>
</evidence>
<evidence type="ECO:0000256" key="1">
    <source>
        <dbReference type="ARBA" id="ARBA00007905"/>
    </source>
</evidence>
<dbReference type="PIRSF" id="PIRSF000097">
    <property type="entry name" value="AKR"/>
    <property type="match status" value="1"/>
</dbReference>
<feature type="domain" description="NADP-dependent oxidoreductase" evidence="8">
    <location>
        <begin position="9"/>
        <end position="252"/>
    </location>
</feature>
<proteinExistence type="inferred from homology"/>
<dbReference type="AlphaFoldDB" id="B4EJV4"/>
<comment type="similarity">
    <text evidence="1">Belongs to the aldo/keto reductase family.</text>
</comment>
<protein>
    <submittedName>
        <fullName evidence="9">2,5-diketo-d-gluconic acid reductase</fullName>
        <ecNumber evidence="9">1.1.1.274</ecNumber>
    </submittedName>
</protein>
<feature type="binding site" evidence="6">
    <location>
        <position position="99"/>
    </location>
    <ligand>
        <name>substrate</name>
    </ligand>
</feature>
<evidence type="ECO:0000313" key="10">
    <source>
        <dbReference type="Proteomes" id="UP000001035"/>
    </source>
</evidence>
<dbReference type="FunFam" id="3.20.20.100:FF:000002">
    <property type="entry name" value="2,5-diketo-D-gluconic acid reductase A"/>
    <property type="match status" value="1"/>
</dbReference>
<dbReference type="InterPro" id="IPR020471">
    <property type="entry name" value="AKR"/>
</dbReference>
<evidence type="ECO:0000256" key="6">
    <source>
        <dbReference type="PIRSR" id="PIRSR000097-2"/>
    </source>
</evidence>
<dbReference type="EMBL" id="AM747721">
    <property type="protein sequence ID" value="CAR56470.1"/>
    <property type="molecule type" value="Genomic_DNA"/>
</dbReference>
<dbReference type="eggNOG" id="COG0656">
    <property type="taxonomic scope" value="Bacteria"/>
</dbReference>
<dbReference type="PROSITE" id="PS00062">
    <property type="entry name" value="ALDOKETO_REDUCTASE_2"/>
    <property type="match status" value="1"/>
</dbReference>
<evidence type="ECO:0000259" key="8">
    <source>
        <dbReference type="Pfam" id="PF00248"/>
    </source>
</evidence>
<dbReference type="EC" id="1.1.1.274" evidence="9"/>
<dbReference type="InterPro" id="IPR018170">
    <property type="entry name" value="Aldo/ket_reductase_CS"/>
</dbReference>
<dbReference type="Gene3D" id="3.20.20.100">
    <property type="entry name" value="NADP-dependent oxidoreductase domain"/>
    <property type="match status" value="1"/>
</dbReference>
<keyword evidence="10" id="KW-1185">Reference proteome</keyword>
<dbReference type="Proteomes" id="UP000001035">
    <property type="component" value="Chromosome 2"/>
</dbReference>
<dbReference type="GO" id="GO:1990002">
    <property type="term" value="F:methylglyoxal reductase (NADPH) (acetol producing) activity"/>
    <property type="evidence" value="ECO:0007669"/>
    <property type="project" value="TreeGrafter"/>
</dbReference>
<evidence type="ECO:0000256" key="3">
    <source>
        <dbReference type="ARBA" id="ARBA00023002"/>
    </source>
</evidence>
<evidence type="ECO:0000313" key="9">
    <source>
        <dbReference type="EMBL" id="CAR56470.1"/>
    </source>
</evidence>
<dbReference type="InterPro" id="IPR036812">
    <property type="entry name" value="NAD(P)_OxRdtase_dom_sf"/>
</dbReference>
<dbReference type="PANTHER" id="PTHR43827:SF3">
    <property type="entry name" value="NADP-DEPENDENT OXIDOREDUCTASE DOMAIN-CONTAINING PROTEIN"/>
    <property type="match status" value="1"/>
</dbReference>
<dbReference type="GO" id="GO:0050580">
    <property type="term" value="F:2,5-didehydrogluconate reductase activity"/>
    <property type="evidence" value="ECO:0007669"/>
    <property type="project" value="UniProtKB-EC"/>
</dbReference>
<sequence length="269" mass="29015">MMSKIPAFGLGTFRLQGQVVIDSVRNGLDVGYRAIDTAQIYGNEAEVGEAIAASGVRREDLFLTTKIWVDNYAPEKLAASLEDSLRKLRTDVVDLTLIHWPAPGNGVSIDAFMTALADAKAKGLTRQIGISNFNIALTKEAIAAVGKDAIATNQIELSPYLQNRKLVEFLNAEGIHVTSYMTLAYGKVLGDPVIGAIAQRHDATPAQVALAWALQLGYSVIPSSTKRENLASNLLAQTLRLTDEDMAQIAALERNGREVDPAGLAPKWD</sequence>
<dbReference type="CDD" id="cd19139">
    <property type="entry name" value="AKR_AKR3F2"/>
    <property type="match status" value="1"/>
</dbReference>
<dbReference type="HOGENOM" id="CLU_023205_0_1_4"/>
<dbReference type="NCBIfam" id="NF008377">
    <property type="entry name" value="PRK11172.1"/>
    <property type="match status" value="1"/>
</dbReference>
<feature type="site" description="Lowers pKa of active site Tyr" evidence="7">
    <location>
        <position position="66"/>
    </location>
</feature>
<dbReference type="PANTHER" id="PTHR43827">
    <property type="entry name" value="2,5-DIKETO-D-GLUCONIC ACID REDUCTASE"/>
    <property type="match status" value="1"/>
</dbReference>
<evidence type="ECO:0000256" key="5">
    <source>
        <dbReference type="PIRSR" id="PIRSR000097-1"/>
    </source>
</evidence>
<keyword evidence="2" id="KW-0521">NADP</keyword>
<keyword evidence="3 9" id="KW-0560">Oxidoreductase</keyword>
<dbReference type="SUPFAM" id="SSF51430">
    <property type="entry name" value="NAD(P)-linked oxidoreductase"/>
    <property type="match status" value="1"/>
</dbReference>